<proteinExistence type="predicted"/>
<feature type="compositionally biased region" description="Polar residues" evidence="1">
    <location>
        <begin position="144"/>
        <end position="155"/>
    </location>
</feature>
<comment type="caution">
    <text evidence="2">The sequence shown here is derived from an EMBL/GenBank/DDBJ whole genome shotgun (WGS) entry which is preliminary data.</text>
</comment>
<protein>
    <submittedName>
        <fullName evidence="2">Uncharacterized protein</fullName>
    </submittedName>
</protein>
<organism evidence="2 3">
    <name type="scientific">Conger conger</name>
    <name type="common">Conger eel</name>
    <name type="synonym">Muraena conger</name>
    <dbReference type="NCBI Taxonomy" id="82655"/>
    <lineage>
        <taxon>Eukaryota</taxon>
        <taxon>Metazoa</taxon>
        <taxon>Chordata</taxon>
        <taxon>Craniata</taxon>
        <taxon>Vertebrata</taxon>
        <taxon>Euteleostomi</taxon>
        <taxon>Actinopterygii</taxon>
        <taxon>Neopterygii</taxon>
        <taxon>Teleostei</taxon>
        <taxon>Anguilliformes</taxon>
        <taxon>Congridae</taxon>
        <taxon>Conger</taxon>
    </lineage>
</organism>
<dbReference type="AlphaFoldDB" id="A0A9Q1D423"/>
<name>A0A9Q1D423_CONCO</name>
<sequence length="155" mass="17178">MYMAALSLAGICDPVDLGWDARRGTRSCRSSAPRPALIGEVARYASRVQVEQLLRHKRLLAHAPFRSQPAYLTSTLRSRFHCGAARQRALSEREREREREIACRSSVSVSFVLQWNPETSILSCRGTPNMESKEEASDTDSGIILQSGSDSPTSP</sequence>
<dbReference type="EMBL" id="JAFJMO010000013">
    <property type="protein sequence ID" value="KAJ8258304.1"/>
    <property type="molecule type" value="Genomic_DNA"/>
</dbReference>
<accession>A0A9Q1D423</accession>
<dbReference type="Proteomes" id="UP001152803">
    <property type="component" value="Unassembled WGS sequence"/>
</dbReference>
<evidence type="ECO:0000256" key="1">
    <source>
        <dbReference type="SAM" id="MobiDB-lite"/>
    </source>
</evidence>
<feature type="region of interest" description="Disordered" evidence="1">
    <location>
        <begin position="125"/>
        <end position="155"/>
    </location>
</feature>
<reference evidence="2" key="1">
    <citation type="journal article" date="2023" name="Science">
        <title>Genome structures resolve the early diversification of teleost fishes.</title>
        <authorList>
            <person name="Parey E."/>
            <person name="Louis A."/>
            <person name="Montfort J."/>
            <person name="Bouchez O."/>
            <person name="Roques C."/>
            <person name="Iampietro C."/>
            <person name="Lluch J."/>
            <person name="Castinel A."/>
            <person name="Donnadieu C."/>
            <person name="Desvignes T."/>
            <person name="Floi Bucao C."/>
            <person name="Jouanno E."/>
            <person name="Wen M."/>
            <person name="Mejri S."/>
            <person name="Dirks R."/>
            <person name="Jansen H."/>
            <person name="Henkel C."/>
            <person name="Chen W.J."/>
            <person name="Zahm M."/>
            <person name="Cabau C."/>
            <person name="Klopp C."/>
            <person name="Thompson A.W."/>
            <person name="Robinson-Rechavi M."/>
            <person name="Braasch I."/>
            <person name="Lecointre G."/>
            <person name="Bobe J."/>
            <person name="Postlethwait J.H."/>
            <person name="Berthelot C."/>
            <person name="Roest Crollius H."/>
            <person name="Guiguen Y."/>
        </authorList>
    </citation>
    <scope>NUCLEOTIDE SEQUENCE</scope>
    <source>
        <strain evidence="2">Concon-B</strain>
    </source>
</reference>
<evidence type="ECO:0000313" key="2">
    <source>
        <dbReference type="EMBL" id="KAJ8258304.1"/>
    </source>
</evidence>
<evidence type="ECO:0000313" key="3">
    <source>
        <dbReference type="Proteomes" id="UP001152803"/>
    </source>
</evidence>
<gene>
    <name evidence="2" type="ORF">COCON_G00173160</name>
</gene>
<keyword evidence="3" id="KW-1185">Reference proteome</keyword>